<evidence type="ECO:0000313" key="2">
    <source>
        <dbReference type="EMBL" id="KAJ7743949.1"/>
    </source>
</evidence>
<evidence type="ECO:0000256" key="1">
    <source>
        <dbReference type="SAM" id="MobiDB-lite"/>
    </source>
</evidence>
<name>A0AAD7IIZ5_9AGAR</name>
<protein>
    <submittedName>
        <fullName evidence="2">Uncharacterized protein</fullName>
    </submittedName>
</protein>
<reference evidence="2" key="1">
    <citation type="submission" date="2023-03" db="EMBL/GenBank/DDBJ databases">
        <title>Massive genome expansion in bonnet fungi (Mycena s.s.) driven by repeated elements and novel gene families across ecological guilds.</title>
        <authorList>
            <consortium name="Lawrence Berkeley National Laboratory"/>
            <person name="Harder C.B."/>
            <person name="Miyauchi S."/>
            <person name="Viragh M."/>
            <person name="Kuo A."/>
            <person name="Thoen E."/>
            <person name="Andreopoulos B."/>
            <person name="Lu D."/>
            <person name="Skrede I."/>
            <person name="Drula E."/>
            <person name="Henrissat B."/>
            <person name="Morin E."/>
            <person name="Kohler A."/>
            <person name="Barry K."/>
            <person name="LaButti K."/>
            <person name="Morin E."/>
            <person name="Salamov A."/>
            <person name="Lipzen A."/>
            <person name="Mereny Z."/>
            <person name="Hegedus B."/>
            <person name="Baldrian P."/>
            <person name="Stursova M."/>
            <person name="Weitz H."/>
            <person name="Taylor A."/>
            <person name="Grigoriev I.V."/>
            <person name="Nagy L.G."/>
            <person name="Martin F."/>
            <person name="Kauserud H."/>
        </authorList>
    </citation>
    <scope>NUCLEOTIDE SEQUENCE</scope>
    <source>
        <strain evidence="2">CBHHK188m</strain>
    </source>
</reference>
<keyword evidence="3" id="KW-1185">Reference proteome</keyword>
<feature type="region of interest" description="Disordered" evidence="1">
    <location>
        <begin position="333"/>
        <end position="360"/>
    </location>
</feature>
<dbReference type="EMBL" id="JARJLG010000110">
    <property type="protein sequence ID" value="KAJ7743949.1"/>
    <property type="molecule type" value="Genomic_DNA"/>
</dbReference>
<proteinExistence type="predicted"/>
<sequence>MYPTASGPSQTFSAKTAVSSTTTNGVLELCVSAAAVGVYPPPPTTITSDHDVAQLMAVQNPAANTSGLVRLLTGRLSDLMHYARHQHTQWLLDVATDICDPLAKRGSLVVWDAVQALWSPVAATDPLRAAVYCYSLPQGTVIALTKISLRVGKSETTVDGNGGTMRNHVMSRDNRCWITRSAGPLVNSHICPKRMGDPLARRILTDFCPDFIQRPGQTVYDVIFGLALIKTLDDPFDVYGMGLRFIRDGEYEVHVFAVPDEPGLVHTINGVYDSHSNQYPLLHGSRAAPPRPSNPGLPPPGLFRWHYAQCVVRRFGHADYKNITNIKYPELPVPMEGDSDEEITDSGSNCRLRQRPCSPT</sequence>
<dbReference type="Proteomes" id="UP001215280">
    <property type="component" value="Unassembled WGS sequence"/>
</dbReference>
<dbReference type="AlphaFoldDB" id="A0AAD7IIZ5"/>
<evidence type="ECO:0000313" key="3">
    <source>
        <dbReference type="Proteomes" id="UP001215280"/>
    </source>
</evidence>
<organism evidence="2 3">
    <name type="scientific">Mycena maculata</name>
    <dbReference type="NCBI Taxonomy" id="230809"/>
    <lineage>
        <taxon>Eukaryota</taxon>
        <taxon>Fungi</taxon>
        <taxon>Dikarya</taxon>
        <taxon>Basidiomycota</taxon>
        <taxon>Agaricomycotina</taxon>
        <taxon>Agaricomycetes</taxon>
        <taxon>Agaricomycetidae</taxon>
        <taxon>Agaricales</taxon>
        <taxon>Marasmiineae</taxon>
        <taxon>Mycenaceae</taxon>
        <taxon>Mycena</taxon>
    </lineage>
</organism>
<gene>
    <name evidence="2" type="ORF">DFH07DRAFT_749740</name>
</gene>
<comment type="caution">
    <text evidence="2">The sequence shown here is derived from an EMBL/GenBank/DDBJ whole genome shotgun (WGS) entry which is preliminary data.</text>
</comment>
<accession>A0AAD7IIZ5</accession>